<dbReference type="Gene3D" id="3.40.50.1820">
    <property type="entry name" value="alpha/beta hydrolase"/>
    <property type="match status" value="1"/>
</dbReference>
<sequence>MTPLDLAINIPGMGAVRTQVDSQLPAVRFLSLPYTTVSKRWNAPTNISKHKKSSHRSHTYRPHAPQQQPSMWGNLLPILKHLSDQLDDQPSTTAHGRPEIQVNIYAHPSAREDSSSSSSSWSSTLEKFMPIPILIWIQGSALLARGSSGSGLGHHGREGGGPTLALPSFTFKTTTLMLARTVLIKRM</sequence>
<evidence type="ECO:0000256" key="1">
    <source>
        <dbReference type="SAM" id="MobiDB-lite"/>
    </source>
</evidence>
<dbReference type="Proteomes" id="UP000807716">
    <property type="component" value="Unassembled WGS sequence"/>
</dbReference>
<dbReference type="OrthoDB" id="10598870at2759"/>
<dbReference type="EMBL" id="JAAAJB010000148">
    <property type="protein sequence ID" value="KAG0264074.1"/>
    <property type="molecule type" value="Genomic_DNA"/>
</dbReference>
<gene>
    <name evidence="2" type="ORF">DFQ27_001431</name>
</gene>
<protein>
    <submittedName>
        <fullName evidence="2">Uncharacterized protein</fullName>
    </submittedName>
</protein>
<feature type="region of interest" description="Disordered" evidence="1">
    <location>
        <begin position="44"/>
        <end position="71"/>
    </location>
</feature>
<proteinExistence type="predicted"/>
<comment type="caution">
    <text evidence="2">The sequence shown here is derived from an EMBL/GenBank/DDBJ whole genome shotgun (WGS) entry which is preliminary data.</text>
</comment>
<evidence type="ECO:0000313" key="2">
    <source>
        <dbReference type="EMBL" id="KAG0264074.1"/>
    </source>
</evidence>
<dbReference type="InterPro" id="IPR029058">
    <property type="entry name" value="AB_hydrolase_fold"/>
</dbReference>
<reference evidence="2" key="1">
    <citation type="journal article" date="2020" name="Fungal Divers.">
        <title>Resolving the Mortierellaceae phylogeny through synthesis of multi-gene phylogenetics and phylogenomics.</title>
        <authorList>
            <person name="Vandepol N."/>
            <person name="Liber J."/>
            <person name="Desiro A."/>
            <person name="Na H."/>
            <person name="Kennedy M."/>
            <person name="Barry K."/>
            <person name="Grigoriev I.V."/>
            <person name="Miller A.N."/>
            <person name="O'Donnell K."/>
            <person name="Stajich J.E."/>
            <person name="Bonito G."/>
        </authorList>
    </citation>
    <scope>NUCLEOTIDE SEQUENCE</scope>
    <source>
        <strain evidence="2">BC1065</strain>
    </source>
</reference>
<dbReference type="AlphaFoldDB" id="A0A9P6QD63"/>
<accession>A0A9P6QD63</accession>
<keyword evidence="3" id="KW-1185">Reference proteome</keyword>
<organism evidence="2 3">
    <name type="scientific">Actinomortierella ambigua</name>
    <dbReference type="NCBI Taxonomy" id="1343610"/>
    <lineage>
        <taxon>Eukaryota</taxon>
        <taxon>Fungi</taxon>
        <taxon>Fungi incertae sedis</taxon>
        <taxon>Mucoromycota</taxon>
        <taxon>Mortierellomycotina</taxon>
        <taxon>Mortierellomycetes</taxon>
        <taxon>Mortierellales</taxon>
        <taxon>Mortierellaceae</taxon>
        <taxon>Actinomortierella</taxon>
    </lineage>
</organism>
<name>A0A9P6QD63_9FUNG</name>
<feature type="compositionally biased region" description="Basic residues" evidence="1">
    <location>
        <begin position="48"/>
        <end position="61"/>
    </location>
</feature>
<evidence type="ECO:0000313" key="3">
    <source>
        <dbReference type="Proteomes" id="UP000807716"/>
    </source>
</evidence>